<name>V5IHW0_IXORI</name>
<dbReference type="AlphaFoldDB" id="V5IHW0"/>
<protein>
    <submittedName>
        <fullName evidence="1">Uncharacterized protein</fullName>
    </submittedName>
</protein>
<dbReference type="EMBL" id="GANP01004252">
    <property type="protein sequence ID" value="JAB80216.1"/>
    <property type="molecule type" value="mRNA"/>
</dbReference>
<sequence>EKYHLAQHEKTAGHLANLRRDKPSTSKQSFLTTAFKDDRTNAFNVDLCEALVAANIPWTKIGNPVLKQFLQKYCNHNVPYESTLRKNYVRPLYEQTLARITEELGDSCIWISVDETTDVKGRFVAHFLAGKLAAHEKTRAFLVCLKPLERTNGESVAFFVNESPKVLYPTL</sequence>
<dbReference type="PANTHER" id="PTHR32344">
    <property type="entry name" value="U1-TYPE DOMAIN-CONTAINING PROTEIN"/>
    <property type="match status" value="1"/>
</dbReference>
<reference evidence="1" key="1">
    <citation type="journal article" date="2015" name="Sci. Rep.">
        <title>Tissue- and time-dependent transcription in Ixodes ricinus salivary glands and midguts when blood feeding on the vertebrate host.</title>
        <authorList>
            <person name="Kotsyfakis M."/>
            <person name="Schwarz A."/>
            <person name="Erhart J."/>
            <person name="Ribeiro J.M."/>
        </authorList>
    </citation>
    <scope>NUCLEOTIDE SEQUENCE</scope>
    <source>
        <tissue evidence="1">Salivary gland and midgut</tissue>
    </source>
</reference>
<dbReference type="GO" id="GO:0003690">
    <property type="term" value="F:double-stranded DNA binding"/>
    <property type="evidence" value="ECO:0007669"/>
    <property type="project" value="InterPro"/>
</dbReference>
<dbReference type="GO" id="GO:0005634">
    <property type="term" value="C:nucleus"/>
    <property type="evidence" value="ECO:0007669"/>
    <property type="project" value="InterPro"/>
</dbReference>
<dbReference type="InterPro" id="IPR033375">
    <property type="entry name" value="Cggbp1"/>
</dbReference>
<feature type="non-terminal residue" evidence="1">
    <location>
        <position position="1"/>
    </location>
</feature>
<accession>V5IHW0</accession>
<proteinExistence type="evidence at transcript level"/>
<dbReference type="GO" id="GO:0006357">
    <property type="term" value="P:regulation of transcription by RNA polymerase II"/>
    <property type="evidence" value="ECO:0007669"/>
    <property type="project" value="InterPro"/>
</dbReference>
<organism evidence="1">
    <name type="scientific">Ixodes ricinus</name>
    <name type="common">Common tick</name>
    <name type="synonym">Acarus ricinus</name>
    <dbReference type="NCBI Taxonomy" id="34613"/>
    <lineage>
        <taxon>Eukaryota</taxon>
        <taxon>Metazoa</taxon>
        <taxon>Ecdysozoa</taxon>
        <taxon>Arthropoda</taxon>
        <taxon>Chelicerata</taxon>
        <taxon>Arachnida</taxon>
        <taxon>Acari</taxon>
        <taxon>Parasitiformes</taxon>
        <taxon>Ixodida</taxon>
        <taxon>Ixodoidea</taxon>
        <taxon>Ixodidae</taxon>
        <taxon>Ixodinae</taxon>
        <taxon>Ixodes</taxon>
    </lineage>
</organism>
<evidence type="ECO:0000313" key="1">
    <source>
        <dbReference type="EMBL" id="JAB80216.1"/>
    </source>
</evidence>
<dbReference type="PANTHER" id="PTHR32344:SF1">
    <property type="entry name" value="U1-TYPE DOMAIN-CONTAINING PROTEIN"/>
    <property type="match status" value="1"/>
</dbReference>